<accession>A0A229RLD0</accession>
<dbReference type="Gene3D" id="3.30.450.40">
    <property type="match status" value="1"/>
</dbReference>
<keyword evidence="4" id="KW-1185">Reference proteome</keyword>
<evidence type="ECO:0000313" key="3">
    <source>
        <dbReference type="EMBL" id="OXM47271.1"/>
    </source>
</evidence>
<dbReference type="EMBL" id="NMQT01000140">
    <property type="protein sequence ID" value="OXM47271.1"/>
    <property type="molecule type" value="Genomic_DNA"/>
</dbReference>
<dbReference type="Pfam" id="PF07228">
    <property type="entry name" value="SpoIIE"/>
    <property type="match status" value="1"/>
</dbReference>
<feature type="domain" description="PPM-type phosphatase" evidence="2">
    <location>
        <begin position="293"/>
        <end position="517"/>
    </location>
</feature>
<evidence type="ECO:0000259" key="2">
    <source>
        <dbReference type="SMART" id="SM00331"/>
    </source>
</evidence>
<reference evidence="3 4" key="1">
    <citation type="submission" date="2017-07" db="EMBL/GenBank/DDBJ databases">
        <title>Amycolatopsis thailandensis Genome sequencing and assembly.</title>
        <authorList>
            <person name="Kaur N."/>
            <person name="Mayilraj S."/>
        </authorList>
    </citation>
    <scope>NUCLEOTIDE SEQUENCE [LARGE SCALE GENOMIC DNA]</scope>
    <source>
        <strain evidence="3 4">JCM 16380</strain>
    </source>
</reference>
<dbReference type="InterPro" id="IPR001932">
    <property type="entry name" value="PPM-type_phosphatase-like_dom"/>
</dbReference>
<evidence type="ECO:0000256" key="1">
    <source>
        <dbReference type="ARBA" id="ARBA00022801"/>
    </source>
</evidence>
<keyword evidence="1" id="KW-0378">Hydrolase</keyword>
<gene>
    <name evidence="3" type="ORF">CFP71_35635</name>
</gene>
<name>A0A229RLD0_9PSEU</name>
<dbReference type="Proteomes" id="UP000215223">
    <property type="component" value="Unassembled WGS sequence"/>
</dbReference>
<dbReference type="SMART" id="SM00331">
    <property type="entry name" value="PP2C_SIG"/>
    <property type="match status" value="1"/>
</dbReference>
<dbReference type="InterPro" id="IPR029016">
    <property type="entry name" value="GAF-like_dom_sf"/>
</dbReference>
<protein>
    <submittedName>
        <fullName evidence="3">Serine/threonine protein phosphatase</fullName>
    </submittedName>
</protein>
<proteinExistence type="predicted"/>
<dbReference type="SUPFAM" id="SSF81606">
    <property type="entry name" value="PP2C-like"/>
    <property type="match status" value="1"/>
</dbReference>
<dbReference type="SUPFAM" id="SSF55781">
    <property type="entry name" value="GAF domain-like"/>
    <property type="match status" value="1"/>
</dbReference>
<evidence type="ECO:0000313" key="4">
    <source>
        <dbReference type="Proteomes" id="UP000215223"/>
    </source>
</evidence>
<dbReference type="PANTHER" id="PTHR43156">
    <property type="entry name" value="STAGE II SPORULATION PROTEIN E-RELATED"/>
    <property type="match status" value="1"/>
</dbReference>
<organism evidence="3 4">
    <name type="scientific">Amycolatopsis thailandensis</name>
    <dbReference type="NCBI Taxonomy" id="589330"/>
    <lineage>
        <taxon>Bacteria</taxon>
        <taxon>Bacillati</taxon>
        <taxon>Actinomycetota</taxon>
        <taxon>Actinomycetes</taxon>
        <taxon>Pseudonocardiales</taxon>
        <taxon>Pseudonocardiaceae</taxon>
        <taxon>Amycolatopsis</taxon>
    </lineage>
</organism>
<dbReference type="Gene3D" id="3.60.40.10">
    <property type="entry name" value="PPM-type phosphatase domain"/>
    <property type="match status" value="1"/>
</dbReference>
<dbReference type="InterPro" id="IPR036457">
    <property type="entry name" value="PPM-type-like_dom_sf"/>
</dbReference>
<comment type="caution">
    <text evidence="3">The sequence shown here is derived from an EMBL/GenBank/DDBJ whole genome shotgun (WGS) entry which is preliminary data.</text>
</comment>
<dbReference type="GO" id="GO:0016791">
    <property type="term" value="F:phosphatase activity"/>
    <property type="evidence" value="ECO:0007669"/>
    <property type="project" value="TreeGrafter"/>
</dbReference>
<dbReference type="RefSeq" id="WP_093938343.1">
    <property type="nucleotide sequence ID" value="NZ_NMQT01000140.1"/>
</dbReference>
<dbReference type="OrthoDB" id="5241041at2"/>
<dbReference type="InterPro" id="IPR052016">
    <property type="entry name" value="Bact_Sigma-Reg"/>
</dbReference>
<dbReference type="PANTHER" id="PTHR43156:SF2">
    <property type="entry name" value="STAGE II SPORULATION PROTEIN E"/>
    <property type="match status" value="1"/>
</dbReference>
<dbReference type="AlphaFoldDB" id="A0A229RLD0"/>
<sequence length="527" mass="55367">MAEPVIADPVTTGRSWDTAPSPALLVDGDGVVRDLNGAARALFPEARPGLPLRHGTPPWLADAGAGEIVRGVAGDRSWAAAPVPHDGVVTWWLADETEAEAAHDLLRQERQRVAFLTDASAALLSSLNVERCIEVAARLAAEHLAAAAVVLAPPVQGGHPAASCVRGEAVSLSRLTIDPADLPGLDEALRGFPPVPSRWLDPGAAPSWILPAGFGPATSIVVTPLPGHGVPAGALVLLRTGDQAAFTEQEEIFARLFAARAGAAISAARMFAHQASTTETLMRELLPPRLEQLGGVEFAGRYRPAQDEDLIGGDFYDVHSAVDTAGNESLAVLGDVCGKGLDAAVLTGKIRTTLRALLPMAEDHHRLLSLLNTSLTSHEDGRFVTLALASARREGDAVRLRVTCAGHPPPLVVRSGGVVEEVDTGGNLIGVLPEIRTTTAEIFLAPGESCLLYTDGIVEAKGGPLGDEMFGEERLHTALSECADMAADAVAEHVQMLAAHWVGRRPHDDMAVLVISAPRTPRRPETP</sequence>